<dbReference type="STRING" id="6248.A0A0K0EBY1"/>
<dbReference type="SUPFAM" id="SSF53098">
    <property type="entry name" value="Ribonuclease H-like"/>
    <property type="match status" value="2"/>
</dbReference>
<evidence type="ECO:0000256" key="1">
    <source>
        <dbReference type="ARBA" id="ARBA00012493"/>
    </source>
</evidence>
<evidence type="ECO:0000259" key="2">
    <source>
        <dbReference type="PROSITE" id="PS50879"/>
    </source>
</evidence>
<feature type="domain" description="RNase H type-1" evidence="2">
    <location>
        <begin position="395"/>
        <end position="537"/>
    </location>
</feature>
<dbReference type="AlphaFoldDB" id="A0A0K0EBY1"/>
<dbReference type="InterPro" id="IPR036397">
    <property type="entry name" value="RNaseH_sf"/>
</dbReference>
<dbReference type="WBParaSite" id="SSTP_0000699900.1">
    <property type="protein sequence ID" value="SSTP_0000699900.1"/>
    <property type="gene ID" value="SSTP_0000699900"/>
</dbReference>
<dbReference type="GO" id="GO:0015074">
    <property type="term" value="P:DNA integration"/>
    <property type="evidence" value="ECO:0007669"/>
    <property type="project" value="InterPro"/>
</dbReference>
<evidence type="ECO:0000313" key="5">
    <source>
        <dbReference type="WBParaSite" id="SSTP_0000699900.1"/>
    </source>
</evidence>
<dbReference type="GO" id="GO:0004523">
    <property type="term" value="F:RNA-DNA hybrid ribonuclease activity"/>
    <property type="evidence" value="ECO:0007669"/>
    <property type="project" value="InterPro"/>
</dbReference>
<feature type="domain" description="Integrase catalytic" evidence="3">
    <location>
        <begin position="162"/>
        <end position="317"/>
    </location>
</feature>
<name>A0A0K0EBY1_STRER</name>
<dbReference type="InterPro" id="IPR050951">
    <property type="entry name" value="Retrovirus_Pol_polyprotein"/>
</dbReference>
<dbReference type="Gene3D" id="1.10.340.70">
    <property type="match status" value="1"/>
</dbReference>
<proteinExistence type="predicted"/>
<keyword evidence="4" id="KW-1185">Reference proteome</keyword>
<sequence length="560" mass="64827">MQRDSGEFLIDVFNKEGALCGKEVLMEEMNITSALQQIPVKKEILIEHYNNDNNAQMIIEYIKTKENNEKIPKFLKSYMDYFENKNGILISKSRIYITNSLDDIMLKWLHAIHESNTKMIERTRERFIWENYTTKISKYYASCSLCMKTKRTLPYKISHWPISTSPRERWHMDYAQYGTLKFLVIGDSFSGFIHATKVKDYSLGELYTKLIHVIGNFGCPLILVADNFRTFKSPELQEWLQQYNITLLYSIPYKPQSNSIGEKSVGIIKSFMKKASMDNTKEPLEHAVLKNNNSVKKNGKTALELFYTPEPQEGDALDKYIFQNITLNHKVMYKPHDENIWYEGLAIKQIGPNLILVQTDNNIQLYKGSSLQWITPHEYVNKIIDDAWILNKAKNENKIIASTDGSSKQGRRSAFVIFLENSIVIGKKKISNNATAQTAEVKAFLLLLKYIDSNLNDKSFLVVVDSAYVYSTIKNHLSNWANNDWTRSNGSIPKHIDLWLEIYKLWKNQYMEIIKVQSHSGVTYNDIVDDAAKSAAKSTTYDFKIEEKPLSHIKEIKEES</sequence>
<dbReference type="PANTHER" id="PTHR37984">
    <property type="entry name" value="PROTEIN CBG26694"/>
    <property type="match status" value="1"/>
</dbReference>
<dbReference type="Proteomes" id="UP000035681">
    <property type="component" value="Unplaced"/>
</dbReference>
<dbReference type="PANTHER" id="PTHR37984:SF5">
    <property type="entry name" value="PROTEIN NYNRIN-LIKE"/>
    <property type="match status" value="1"/>
</dbReference>
<dbReference type="Pfam" id="PF00665">
    <property type="entry name" value="rve"/>
    <property type="match status" value="1"/>
</dbReference>
<accession>A0A0K0EBY1</accession>
<dbReference type="InterPro" id="IPR041588">
    <property type="entry name" value="Integrase_H2C2"/>
</dbReference>
<dbReference type="InterPro" id="IPR002156">
    <property type="entry name" value="RNaseH_domain"/>
</dbReference>
<organism evidence="5">
    <name type="scientific">Strongyloides stercoralis</name>
    <name type="common">Threadworm</name>
    <dbReference type="NCBI Taxonomy" id="6248"/>
    <lineage>
        <taxon>Eukaryota</taxon>
        <taxon>Metazoa</taxon>
        <taxon>Ecdysozoa</taxon>
        <taxon>Nematoda</taxon>
        <taxon>Chromadorea</taxon>
        <taxon>Rhabditida</taxon>
        <taxon>Tylenchina</taxon>
        <taxon>Panagrolaimomorpha</taxon>
        <taxon>Strongyloidoidea</taxon>
        <taxon>Strongyloididae</taxon>
        <taxon>Strongyloides</taxon>
    </lineage>
</organism>
<dbReference type="Pfam" id="PF17921">
    <property type="entry name" value="Integrase_H2C2"/>
    <property type="match status" value="1"/>
</dbReference>
<dbReference type="InterPro" id="IPR001584">
    <property type="entry name" value="Integrase_cat-core"/>
</dbReference>
<dbReference type="Pfam" id="PF00075">
    <property type="entry name" value="RNase_H"/>
    <property type="match status" value="1"/>
</dbReference>
<dbReference type="PROSITE" id="PS50994">
    <property type="entry name" value="INTEGRASE"/>
    <property type="match status" value="1"/>
</dbReference>
<dbReference type="Gene3D" id="3.30.420.10">
    <property type="entry name" value="Ribonuclease H-like superfamily/Ribonuclease H"/>
    <property type="match status" value="2"/>
</dbReference>
<evidence type="ECO:0000259" key="3">
    <source>
        <dbReference type="PROSITE" id="PS50994"/>
    </source>
</evidence>
<dbReference type="PROSITE" id="PS50879">
    <property type="entry name" value="RNASE_H_1"/>
    <property type="match status" value="1"/>
</dbReference>
<dbReference type="WBParaSite" id="TCONS_00014100.p1">
    <property type="protein sequence ID" value="TCONS_00014100.p1"/>
    <property type="gene ID" value="XLOC_009302"/>
</dbReference>
<dbReference type="GO" id="GO:0003964">
    <property type="term" value="F:RNA-directed DNA polymerase activity"/>
    <property type="evidence" value="ECO:0007669"/>
    <property type="project" value="UniProtKB-EC"/>
</dbReference>
<dbReference type="EC" id="2.7.7.49" evidence="1"/>
<evidence type="ECO:0000313" key="4">
    <source>
        <dbReference type="Proteomes" id="UP000035681"/>
    </source>
</evidence>
<dbReference type="InterPro" id="IPR012337">
    <property type="entry name" value="RNaseH-like_sf"/>
</dbReference>
<reference evidence="5" key="1">
    <citation type="submission" date="2015-08" db="UniProtKB">
        <authorList>
            <consortium name="WormBaseParasite"/>
        </authorList>
    </citation>
    <scope>IDENTIFICATION</scope>
</reference>
<protein>
    <recommendedName>
        <fullName evidence="1">RNA-directed DNA polymerase</fullName>
        <ecNumber evidence="1">2.7.7.49</ecNumber>
    </recommendedName>
</protein>
<dbReference type="GO" id="GO:0003676">
    <property type="term" value="F:nucleic acid binding"/>
    <property type="evidence" value="ECO:0007669"/>
    <property type="project" value="InterPro"/>
</dbReference>